<dbReference type="GO" id="GO:0030409">
    <property type="term" value="F:glutamate formimidoyltransferase activity"/>
    <property type="evidence" value="ECO:0007669"/>
    <property type="project" value="UniProtKB-EC"/>
</dbReference>
<dbReference type="GO" id="GO:0005542">
    <property type="term" value="F:folic acid binding"/>
    <property type="evidence" value="ECO:0007669"/>
    <property type="project" value="UniProtKB-KW"/>
</dbReference>
<comment type="subcellular location">
    <subcellularLocation>
        <location evidence="2">Cytoplasm</location>
        <location evidence="2">Cytoskeleton</location>
        <location evidence="2">Microtubule organizing center</location>
        <location evidence="2">Centrosome</location>
        <location evidence="2">Centriole</location>
    </subcellularLocation>
    <subcellularLocation>
        <location evidence="3">Golgi apparatus</location>
    </subcellularLocation>
</comment>
<evidence type="ECO:0000256" key="3">
    <source>
        <dbReference type="ARBA" id="ARBA00004555"/>
    </source>
</evidence>
<evidence type="ECO:0000259" key="21">
    <source>
        <dbReference type="SMART" id="SM01221"/>
    </source>
</evidence>
<dbReference type="InterPro" id="IPR036178">
    <property type="entry name" value="Formintransfe-cycloase-like_sf"/>
</dbReference>
<dbReference type="InterPro" id="IPR037064">
    <property type="entry name" value="Formiminotransferase_N_sf"/>
</dbReference>
<keyword evidence="12" id="KW-0369">Histidine metabolism</keyword>
<dbReference type="InterPro" id="IPR051623">
    <property type="entry name" value="FTCD"/>
</dbReference>
<feature type="domain" description="Formiminotransferase C-terminal subdomain" evidence="21">
    <location>
        <begin position="216"/>
        <end position="360"/>
    </location>
</feature>
<evidence type="ECO:0000256" key="4">
    <source>
        <dbReference type="ARBA" id="ARBA00005082"/>
    </source>
</evidence>
<evidence type="ECO:0000256" key="20">
    <source>
        <dbReference type="ARBA" id="ARBA00030029"/>
    </source>
</evidence>
<dbReference type="SMART" id="SM01222">
    <property type="entry name" value="FTCD_N"/>
    <property type="match status" value="1"/>
</dbReference>
<evidence type="ECO:0000256" key="18">
    <source>
        <dbReference type="ARBA" id="ARBA00025506"/>
    </source>
</evidence>
<dbReference type="InterPro" id="IPR022384">
    <property type="entry name" value="FormiminoTrfase_cat_dom_sf"/>
</dbReference>
<keyword evidence="23" id="KW-1185">Reference proteome</keyword>
<dbReference type="GO" id="GO:0005794">
    <property type="term" value="C:Golgi apparatus"/>
    <property type="evidence" value="ECO:0007669"/>
    <property type="project" value="UniProtKB-SubCell"/>
</dbReference>
<evidence type="ECO:0000256" key="11">
    <source>
        <dbReference type="ARBA" id="ARBA00022679"/>
    </source>
</evidence>
<dbReference type="SUPFAM" id="SSF55116">
    <property type="entry name" value="Formiminotransferase domain of formiminotransferase-cyclodeaminase"/>
    <property type="match status" value="2"/>
</dbReference>
<dbReference type="NCBIfam" id="TIGR02024">
    <property type="entry name" value="FtcD"/>
    <property type="match status" value="1"/>
</dbReference>
<keyword evidence="16" id="KW-0456">Lyase</keyword>
<accession>A0AAJ7X4R5</accession>
<evidence type="ECO:0000256" key="1">
    <source>
        <dbReference type="ARBA" id="ARBA00002680"/>
    </source>
</evidence>
<dbReference type="GO" id="GO:0030412">
    <property type="term" value="F:formimidoyltetrahydrofolate cyclodeaminase activity"/>
    <property type="evidence" value="ECO:0007669"/>
    <property type="project" value="UniProtKB-EC"/>
</dbReference>
<dbReference type="GO" id="GO:0005814">
    <property type="term" value="C:centriole"/>
    <property type="evidence" value="ECO:0007669"/>
    <property type="project" value="UniProtKB-SubCell"/>
</dbReference>
<evidence type="ECO:0000256" key="17">
    <source>
        <dbReference type="ARBA" id="ARBA00023268"/>
    </source>
</evidence>
<dbReference type="FunFam" id="3.30.70.670:FF:000001">
    <property type="entry name" value="Formimidoyltransferase cyclodeaminase"/>
    <property type="match status" value="1"/>
</dbReference>
<evidence type="ECO:0000313" key="24">
    <source>
        <dbReference type="RefSeq" id="XP_032821479.1"/>
    </source>
</evidence>
<gene>
    <name evidence="24" type="primary">FTCD</name>
</gene>
<organism evidence="23 24">
    <name type="scientific">Petromyzon marinus</name>
    <name type="common">Sea lamprey</name>
    <dbReference type="NCBI Taxonomy" id="7757"/>
    <lineage>
        <taxon>Eukaryota</taxon>
        <taxon>Metazoa</taxon>
        <taxon>Chordata</taxon>
        <taxon>Craniata</taxon>
        <taxon>Vertebrata</taxon>
        <taxon>Cyclostomata</taxon>
        <taxon>Hyperoartia</taxon>
        <taxon>Petromyzontiformes</taxon>
        <taxon>Petromyzontidae</taxon>
        <taxon>Petromyzon</taxon>
    </lineage>
</organism>
<keyword evidence="13" id="KW-0290">Folate-binding</keyword>
<evidence type="ECO:0000256" key="9">
    <source>
        <dbReference type="ARBA" id="ARBA00017787"/>
    </source>
</evidence>
<dbReference type="PANTHER" id="PTHR12234">
    <property type="entry name" value="FORMIMINOTRANSFERASE-CYCLODEAMINASE"/>
    <property type="match status" value="1"/>
</dbReference>
<keyword evidence="11" id="KW-0808">Transferase</keyword>
<keyword evidence="15" id="KW-0206">Cytoskeleton</keyword>
<dbReference type="Pfam" id="PF07837">
    <property type="entry name" value="FTCD_N"/>
    <property type="match status" value="1"/>
</dbReference>
<proteinExistence type="inferred from homology"/>
<dbReference type="SMART" id="SM01221">
    <property type="entry name" value="FTCD"/>
    <property type="match status" value="1"/>
</dbReference>
<evidence type="ECO:0000256" key="5">
    <source>
        <dbReference type="ARBA" id="ARBA00008297"/>
    </source>
</evidence>
<evidence type="ECO:0000256" key="19">
    <source>
        <dbReference type="ARBA" id="ARBA00025915"/>
    </source>
</evidence>
<protein>
    <recommendedName>
        <fullName evidence="9">Formimidoyltransferase-cyclodeaminase</fullName>
        <ecNumber evidence="7">2.1.2.5</ecNumber>
        <ecNumber evidence="8">4.3.1.4</ecNumber>
    </recommendedName>
    <alternativeName>
        <fullName evidence="20">Formiminotransferase-cyclodeaminase</fullName>
    </alternativeName>
</protein>
<dbReference type="Gene3D" id="1.20.120.680">
    <property type="entry name" value="Formiminotetrahydrofolate cyclodeaminase monomer, up-and-down helical bundle"/>
    <property type="match status" value="1"/>
</dbReference>
<evidence type="ECO:0000256" key="2">
    <source>
        <dbReference type="ARBA" id="ARBA00004114"/>
    </source>
</evidence>
<keyword evidence="10" id="KW-0963">Cytoplasm</keyword>
<dbReference type="EC" id="2.1.2.5" evidence="7"/>
<dbReference type="SUPFAM" id="SSF101262">
    <property type="entry name" value="Methenyltetrahydrofolate cyclohydrolase-like"/>
    <property type="match status" value="1"/>
</dbReference>
<feature type="domain" description="Formiminotransferase N-terminal subdomain" evidence="22">
    <location>
        <begin position="38"/>
        <end position="215"/>
    </location>
</feature>
<evidence type="ECO:0000256" key="6">
    <source>
        <dbReference type="ARBA" id="ARBA00010825"/>
    </source>
</evidence>
<sequence>MNHVEFVRRGPGAFPSSAAAASPPRVVPLTEPAGAMDKLVECVPNFSEGRDQEVIEAIAEAIRRTPGCRLLDVDPGESSHRTVYTFVAPPSAAVEGALNAARVAFQKIDMRRHRGEHPRLGALDVCPFVPVRGVTVLECVRCAEEFSERLAEELHVPVYLYGEAARKDDRKALPSIRAGEYEKLGDKLKDPAWAPDYGPATLVPSWGATVAGTRKFLVAFNVNVLGTKEQAHRIALNLREQGRGPSQPGRLRCVQAIGWYLEEQDLAQVSTNILDHEVTPMHEVYEEVCKDAKELCVAAVGSQVVGLVPLQALLTSAAFYIKRDHLFVLEEENKIRLVVNRLGLDSISPFNAKERIIEYMTGALEGGPLSSLPLHRFISSVGSRSPAPGGGSVAAAVASMGAALGSMVGLMTYGKRQFEEVDEVVRRATAPLHEAMGLLSLAVDADACAFNRYMAALKLPRGTEKERKRRNEEVQAALAEAVAVPLSVAERVDAAWPFMLELAAHGNYACRSDVQVGVKALELGVEGAYYNVLINLPDIHSESFKTKVREKMERLLARARENSAHILDVVSSREPSSLA</sequence>
<dbReference type="InterPro" id="IPR012886">
    <property type="entry name" value="Formiminotransferase_N"/>
</dbReference>
<evidence type="ECO:0000256" key="16">
    <source>
        <dbReference type="ARBA" id="ARBA00023239"/>
    </source>
</evidence>
<dbReference type="KEGG" id="pmrn:116948670"/>
<keyword evidence="17" id="KW-0511">Multifunctional enzyme</keyword>
<dbReference type="GO" id="GO:0006547">
    <property type="term" value="P:L-histidine metabolic process"/>
    <property type="evidence" value="ECO:0007669"/>
    <property type="project" value="UniProtKB-KW"/>
</dbReference>
<evidence type="ECO:0000256" key="14">
    <source>
        <dbReference type="ARBA" id="ARBA00023034"/>
    </source>
</evidence>
<evidence type="ECO:0000256" key="7">
    <source>
        <dbReference type="ARBA" id="ARBA00012252"/>
    </source>
</evidence>
<comment type="similarity">
    <text evidence="6">In the C-terminal section; belongs to the cyclodeaminase/cyclohydrolase family.</text>
</comment>
<comment type="similarity">
    <text evidence="5">In the N-terminal section; belongs to the formiminotransferase family.</text>
</comment>
<comment type="subunit">
    <text evidence="19">Homooctamer, including four polyglutamate binding sites. The subunits are arranged as a tetramer of dimers, and form a planar ring-shaped structure.</text>
</comment>
<dbReference type="InterPro" id="IPR007044">
    <property type="entry name" value="Cyclodeamin/CycHdrlase"/>
</dbReference>
<evidence type="ECO:0000256" key="15">
    <source>
        <dbReference type="ARBA" id="ARBA00023212"/>
    </source>
</evidence>
<evidence type="ECO:0000256" key="12">
    <source>
        <dbReference type="ARBA" id="ARBA00022808"/>
    </source>
</evidence>
<dbReference type="FunFam" id="1.20.120.680:FF:000001">
    <property type="entry name" value="Formimidoyltransferase cyclodeaminase"/>
    <property type="match status" value="1"/>
</dbReference>
<dbReference type="InterPro" id="IPR013802">
    <property type="entry name" value="Formiminotransferase_C"/>
</dbReference>
<keyword evidence="14" id="KW-0333">Golgi apparatus</keyword>
<evidence type="ECO:0000256" key="10">
    <source>
        <dbReference type="ARBA" id="ARBA00022490"/>
    </source>
</evidence>
<dbReference type="FunFam" id="3.30.990.10:FF:000001">
    <property type="entry name" value="Formimidoyltransferase cyclodeaminase"/>
    <property type="match status" value="1"/>
</dbReference>
<comment type="function">
    <text evidence="18">Folate-dependent enzyme, that displays both transferase and deaminase activity. Serves to channel one-carbon units from formiminoglutamate to the folate pool.</text>
</comment>
<dbReference type="PANTHER" id="PTHR12234:SF0">
    <property type="entry name" value="FORMIMIDOYLTRANSFERASE-CYCLODEAMINASE"/>
    <property type="match status" value="1"/>
</dbReference>
<reference evidence="24" key="1">
    <citation type="submission" date="2025-08" db="UniProtKB">
        <authorList>
            <consortium name="RefSeq"/>
        </authorList>
    </citation>
    <scope>IDENTIFICATION</scope>
    <source>
        <tissue evidence="24">Sperm</tissue>
    </source>
</reference>
<dbReference type="InterPro" id="IPR004227">
    <property type="entry name" value="Formiminotransferase_cat"/>
</dbReference>
<dbReference type="AlphaFoldDB" id="A0AAJ7X4R5"/>
<dbReference type="RefSeq" id="XP_032821479.1">
    <property type="nucleotide sequence ID" value="XM_032965588.1"/>
</dbReference>
<evidence type="ECO:0000259" key="22">
    <source>
        <dbReference type="SMART" id="SM01222"/>
    </source>
</evidence>
<dbReference type="Proteomes" id="UP001318040">
    <property type="component" value="Chromosome 2"/>
</dbReference>
<dbReference type="Gene3D" id="3.30.990.10">
    <property type="entry name" value="Formiminotransferase, N-terminal subdomain"/>
    <property type="match status" value="1"/>
</dbReference>
<dbReference type="EC" id="4.3.1.4" evidence="8"/>
<dbReference type="Gene3D" id="3.30.70.670">
    <property type="entry name" value="Formiminotransferase, C-terminal subdomain"/>
    <property type="match status" value="1"/>
</dbReference>
<evidence type="ECO:0000256" key="13">
    <source>
        <dbReference type="ARBA" id="ARBA00022954"/>
    </source>
</evidence>
<comment type="function">
    <text evidence="1">Binds and promotes bundling of vimentin filaments originating from the Golgi.</text>
</comment>
<evidence type="ECO:0000313" key="23">
    <source>
        <dbReference type="Proteomes" id="UP001318040"/>
    </source>
</evidence>
<dbReference type="Pfam" id="PF04961">
    <property type="entry name" value="FTCD_C"/>
    <property type="match status" value="1"/>
</dbReference>
<evidence type="ECO:0000256" key="8">
    <source>
        <dbReference type="ARBA" id="ARBA00012998"/>
    </source>
</evidence>
<comment type="pathway">
    <text evidence="4">Amino-acid degradation; L-histidine degradation into L-glutamate; L-glutamate from N-formimidoyl-L-glutamate (transferase route): step 1/1.</text>
</comment>
<dbReference type="CTD" id="10841"/>
<dbReference type="Pfam" id="PF02971">
    <property type="entry name" value="FTCD"/>
    <property type="match status" value="1"/>
</dbReference>
<name>A0AAJ7X4R5_PETMA</name>
<dbReference type="InterPro" id="IPR037070">
    <property type="entry name" value="Formiminotransferase_C_sf"/>
</dbReference>